<dbReference type="Proteomes" id="UP000069940">
    <property type="component" value="Unassembled WGS sequence"/>
</dbReference>
<dbReference type="RefSeq" id="XP_029723540.2">
    <property type="nucleotide sequence ID" value="XM_029867680.2"/>
</dbReference>
<reference evidence="1" key="2">
    <citation type="submission" date="2025-05" db="UniProtKB">
        <authorList>
            <consortium name="EnsemblMetazoa"/>
        </authorList>
    </citation>
    <scope>IDENTIFICATION</scope>
    <source>
        <strain evidence="1">Foshan</strain>
    </source>
</reference>
<evidence type="ECO:0000313" key="1">
    <source>
        <dbReference type="EnsemblMetazoa" id="AALFPA23_013027.P18791"/>
    </source>
</evidence>
<accession>A0ABM1YXJ0</accession>
<dbReference type="GeneID" id="109403469"/>
<protein>
    <submittedName>
        <fullName evidence="1">Uncharacterized protein</fullName>
    </submittedName>
</protein>
<reference evidence="2" key="1">
    <citation type="journal article" date="2015" name="Proc. Natl. Acad. Sci. U.S.A.">
        <title>Genome sequence of the Asian Tiger mosquito, Aedes albopictus, reveals insights into its biology, genetics, and evolution.</title>
        <authorList>
            <person name="Chen X.G."/>
            <person name="Jiang X."/>
            <person name="Gu J."/>
            <person name="Xu M."/>
            <person name="Wu Y."/>
            <person name="Deng Y."/>
            <person name="Zhang C."/>
            <person name="Bonizzoni M."/>
            <person name="Dermauw W."/>
            <person name="Vontas J."/>
            <person name="Armbruster P."/>
            <person name="Huang X."/>
            <person name="Yang Y."/>
            <person name="Zhang H."/>
            <person name="He W."/>
            <person name="Peng H."/>
            <person name="Liu Y."/>
            <person name="Wu K."/>
            <person name="Chen J."/>
            <person name="Lirakis M."/>
            <person name="Topalis P."/>
            <person name="Van Leeuwen T."/>
            <person name="Hall A.B."/>
            <person name="Jiang X."/>
            <person name="Thorpe C."/>
            <person name="Mueller R.L."/>
            <person name="Sun C."/>
            <person name="Waterhouse R.M."/>
            <person name="Yan G."/>
            <person name="Tu Z.J."/>
            <person name="Fang X."/>
            <person name="James A.A."/>
        </authorList>
    </citation>
    <scope>NUCLEOTIDE SEQUENCE [LARGE SCALE GENOMIC DNA]</scope>
    <source>
        <strain evidence="2">Foshan</strain>
    </source>
</reference>
<organism evidence="1 2">
    <name type="scientific">Aedes albopictus</name>
    <name type="common">Asian tiger mosquito</name>
    <name type="synonym">Stegomyia albopicta</name>
    <dbReference type="NCBI Taxonomy" id="7160"/>
    <lineage>
        <taxon>Eukaryota</taxon>
        <taxon>Metazoa</taxon>
        <taxon>Ecdysozoa</taxon>
        <taxon>Arthropoda</taxon>
        <taxon>Hexapoda</taxon>
        <taxon>Insecta</taxon>
        <taxon>Pterygota</taxon>
        <taxon>Neoptera</taxon>
        <taxon>Endopterygota</taxon>
        <taxon>Diptera</taxon>
        <taxon>Nematocera</taxon>
        <taxon>Culicoidea</taxon>
        <taxon>Culicidae</taxon>
        <taxon>Culicinae</taxon>
        <taxon>Aedini</taxon>
        <taxon>Aedes</taxon>
        <taxon>Stegomyia</taxon>
    </lineage>
</organism>
<keyword evidence="2" id="KW-1185">Reference proteome</keyword>
<evidence type="ECO:0000313" key="2">
    <source>
        <dbReference type="Proteomes" id="UP000069940"/>
    </source>
</evidence>
<sequence>MQTFLALNERDFSRMSLTTKMIKIIEKLQTESRTEADDTLYEEFIEEEADATDENSQIEAVIDPNNPYQGISLEQVIHIDRIFERTVEGAAILELLREGTRVTETDFKRINNLICDCLKSLFGCRPTNFHKNQLAVSLVKSYPILGASSTETPQALWFHAHARGTNRHAGRIHYRMEYLARQSGERVIKRRRIESSAPSENVPLVVEPCSADIQTLIEELKFIVPNQANRSRVIELWAATFGDRQTFRNENRLSEYFQDFPVFSAYNGELVSIDYAKMKPSAAPFIEIWEQMEPKVLKQHEHLYKEIRADFIRALSIIRLKNPSRGSKRKQDSTARKLNPLSGIIEWIKVEDDLPMTESVAPVLFVRGEPMQASRDCVLRWNQWIIPVAQDVKTAFKLLVESFTVLNVSPAPTDKQFFLFMNGAVCQTETLSTTGAKFLHSLD</sequence>
<dbReference type="EnsemblMetazoa" id="AALFPA23_013027.R18791">
    <property type="protein sequence ID" value="AALFPA23_013027.P18791"/>
    <property type="gene ID" value="AALFPA23_013027"/>
</dbReference>
<proteinExistence type="predicted"/>
<name>A0ABM1YXJ0_AEDAL</name>